<dbReference type="EMBL" id="SSFD01000356">
    <property type="protein sequence ID" value="TXH79305.1"/>
    <property type="molecule type" value="Genomic_DNA"/>
</dbReference>
<feature type="chain" id="PRO_5022818007" evidence="4">
    <location>
        <begin position="35"/>
        <end position="945"/>
    </location>
</feature>
<dbReference type="InterPro" id="IPR014266">
    <property type="entry name" value="PEP-CTERM_TPR_PrsT"/>
</dbReference>
<comment type="caution">
    <text evidence="5">The sequence shown here is derived from an EMBL/GenBank/DDBJ whole genome shotgun (WGS) entry which is preliminary data.</text>
</comment>
<dbReference type="Proteomes" id="UP000321192">
    <property type="component" value="Unassembled WGS sequence"/>
</dbReference>
<evidence type="ECO:0000256" key="4">
    <source>
        <dbReference type="SAM" id="SignalP"/>
    </source>
</evidence>
<keyword evidence="1" id="KW-0677">Repeat</keyword>
<name>A0A5C7S8N2_THASP</name>
<feature type="repeat" description="TPR" evidence="3">
    <location>
        <begin position="559"/>
        <end position="592"/>
    </location>
</feature>
<gene>
    <name evidence="5" type="primary">prsT</name>
    <name evidence="5" type="ORF">E6Q80_20895</name>
</gene>
<dbReference type="InterPro" id="IPR051012">
    <property type="entry name" value="CellSynth/LPSAsmb/PSIAsmb"/>
</dbReference>
<dbReference type="PROSITE" id="PS50005">
    <property type="entry name" value="TPR"/>
    <property type="match status" value="2"/>
</dbReference>
<proteinExistence type="predicted"/>
<reference evidence="5 6" key="1">
    <citation type="submission" date="2018-09" db="EMBL/GenBank/DDBJ databases">
        <title>Metagenome Assembled Genomes from an Advanced Water Purification Facility.</title>
        <authorList>
            <person name="Stamps B.W."/>
            <person name="Spear J.R."/>
        </authorList>
    </citation>
    <scope>NUCLEOTIDE SEQUENCE [LARGE SCALE GENOMIC DNA]</scope>
    <source>
        <strain evidence="5">Bin_27_1</strain>
    </source>
</reference>
<keyword evidence="4" id="KW-0732">Signal</keyword>
<evidence type="ECO:0000313" key="5">
    <source>
        <dbReference type="EMBL" id="TXH79305.1"/>
    </source>
</evidence>
<dbReference type="PANTHER" id="PTHR45586:SF14">
    <property type="entry name" value="TETRATRICOPEPTIDE TPR_2 REPEAT PROTEIN"/>
    <property type="match status" value="1"/>
</dbReference>
<dbReference type="PANTHER" id="PTHR45586">
    <property type="entry name" value="TPR REPEAT-CONTAINING PROTEIN PA4667"/>
    <property type="match status" value="1"/>
</dbReference>
<accession>A0A5C7S8N2</accession>
<dbReference type="Pfam" id="PF13432">
    <property type="entry name" value="TPR_16"/>
    <property type="match status" value="3"/>
</dbReference>
<dbReference type="SUPFAM" id="SSF48452">
    <property type="entry name" value="TPR-like"/>
    <property type="match status" value="4"/>
</dbReference>
<evidence type="ECO:0000313" key="6">
    <source>
        <dbReference type="Proteomes" id="UP000321192"/>
    </source>
</evidence>
<organism evidence="5 6">
    <name type="scientific">Thauera aminoaromatica</name>
    <dbReference type="NCBI Taxonomy" id="164330"/>
    <lineage>
        <taxon>Bacteria</taxon>
        <taxon>Pseudomonadati</taxon>
        <taxon>Pseudomonadota</taxon>
        <taxon>Betaproteobacteria</taxon>
        <taxon>Rhodocyclales</taxon>
        <taxon>Zoogloeaceae</taxon>
        <taxon>Thauera</taxon>
    </lineage>
</organism>
<evidence type="ECO:0000256" key="3">
    <source>
        <dbReference type="PROSITE-ProRule" id="PRU00339"/>
    </source>
</evidence>
<dbReference type="SMART" id="SM00028">
    <property type="entry name" value="TPR"/>
    <property type="match status" value="11"/>
</dbReference>
<feature type="signal peptide" evidence="4">
    <location>
        <begin position="1"/>
        <end position="34"/>
    </location>
</feature>
<keyword evidence="2 3" id="KW-0802">TPR repeat</keyword>
<evidence type="ECO:0000256" key="2">
    <source>
        <dbReference type="ARBA" id="ARBA00022803"/>
    </source>
</evidence>
<dbReference type="Pfam" id="PF14559">
    <property type="entry name" value="TPR_19"/>
    <property type="match status" value="1"/>
</dbReference>
<protein>
    <submittedName>
        <fullName evidence="5">PEP-CTERM system TPR-repeat protein PrsT</fullName>
    </submittedName>
</protein>
<dbReference type="InterPro" id="IPR011990">
    <property type="entry name" value="TPR-like_helical_dom_sf"/>
</dbReference>
<dbReference type="AlphaFoldDB" id="A0A5C7S8N2"/>
<evidence type="ECO:0000256" key="1">
    <source>
        <dbReference type="ARBA" id="ARBA00022737"/>
    </source>
</evidence>
<dbReference type="NCBIfam" id="TIGR02917">
    <property type="entry name" value="PEP_TPR_lipo"/>
    <property type="match status" value="1"/>
</dbReference>
<dbReference type="RefSeq" id="WP_276661964.1">
    <property type="nucleotide sequence ID" value="NZ_SSFD01000356.1"/>
</dbReference>
<sequence length="945" mass="99339">MPIRNTLCRHAARPQPLLAALLTGALLAASGLQAAPGGGEASRFHDDARSRLARNDAAGAIVQAQNALQKEPGLLAAQVLLGQALLKDGQAAAAEAQFEKALQKGARLEDVALSYGQALMMFGNSEKLLQRIPADGLPPTLRAEVLAMRATAHADLGDMPAAFRAVQQARAADIRSLSPLRAEIDLSLRQRDGARARQALAAALAMAPGDAQLLHLQGAMLQGSGDASAALAAFARALAADPQLVDAMIARASLLIDLQRFDEAMADLQRAAALTRREPRVAYLKSLVLAARGDAAGSRAQLEEVTRLVDALPEAFIARQPPLLMLGSLASQATGRSERARVLLELYVLRLPGEPAGRKLLANLYLAAGNSARVADLLEPLLRAGDPDPQVFTTLAAMRMQQGRFREAAEALEAAARAGGATPGLTAQIGFARIGNQQSEQGLALLRQAFEQNPGQLPVGTALATLLLRRGDAAGALRLAEALVRQRPDEPAAHNLLGVVRAANRQPEAARSAYNRALALAPALLPAQLNLARLDAAEGRVDAARRRLGDLLRKDGGQVQALTELGRLERAAGRLAEARPLLEKAHKLAPADQAAGTELLALYQQLGDAPAALRVAKQLAQARPDDPALLEALDRAHHAVGERAQAWAAFAKLARQAGGDAERLVAVGALQLFAGDGGGAAASAEKALSVRPGHLAAATLQVEAELAAGALERAEALQAAFARRTGNGAEARRLAGDIAMRRGQPGVALAAYRAGFERAPSSALALRAFAAAFKAGQGAEGVSLIEAWLRRQPDDLAARAALAEGSLRLDRLPAAKAAYELLLAREPGNANAANNLAQVLLRQNDERALPMAERAVSLAPDNPDALDTLGWLRARSGALDVGVKTLREARQRAPESRDIRYHLAWALHRSGQRDAARSELAAALGGRGPFDSEAEARHLRRELGV</sequence>
<feature type="repeat" description="TPR" evidence="3">
    <location>
        <begin position="211"/>
        <end position="244"/>
    </location>
</feature>
<dbReference type="Gene3D" id="1.25.40.10">
    <property type="entry name" value="Tetratricopeptide repeat domain"/>
    <property type="match status" value="5"/>
</dbReference>
<dbReference type="InterPro" id="IPR019734">
    <property type="entry name" value="TPR_rpt"/>
</dbReference>